<name>A0A2P9ANX6_9HYPH</name>
<feature type="transmembrane region" description="Helical" evidence="1">
    <location>
        <begin position="31"/>
        <end position="48"/>
    </location>
</feature>
<evidence type="ECO:0000313" key="3">
    <source>
        <dbReference type="Proteomes" id="UP000245698"/>
    </source>
</evidence>
<dbReference type="EMBL" id="FUIG01000040">
    <property type="protein sequence ID" value="SJM32865.1"/>
    <property type="molecule type" value="Genomic_DNA"/>
</dbReference>
<gene>
    <name evidence="2" type="ORF">BQ8482_320017</name>
</gene>
<protein>
    <submittedName>
        <fullName evidence="2">Uncharacterized protein</fullName>
    </submittedName>
</protein>
<proteinExistence type="predicted"/>
<keyword evidence="3" id="KW-1185">Reference proteome</keyword>
<accession>A0A2P9ANX6</accession>
<reference evidence="3" key="1">
    <citation type="submission" date="2016-12" db="EMBL/GenBank/DDBJ databases">
        <authorList>
            <person name="Brunel B."/>
        </authorList>
    </citation>
    <scope>NUCLEOTIDE SEQUENCE [LARGE SCALE GENOMIC DNA]</scope>
</reference>
<evidence type="ECO:0000313" key="2">
    <source>
        <dbReference type="EMBL" id="SJM32865.1"/>
    </source>
</evidence>
<organism evidence="2 3">
    <name type="scientific">Mesorhizobium delmotii</name>
    <dbReference type="NCBI Taxonomy" id="1631247"/>
    <lineage>
        <taxon>Bacteria</taxon>
        <taxon>Pseudomonadati</taxon>
        <taxon>Pseudomonadota</taxon>
        <taxon>Alphaproteobacteria</taxon>
        <taxon>Hyphomicrobiales</taxon>
        <taxon>Phyllobacteriaceae</taxon>
        <taxon>Mesorhizobium</taxon>
    </lineage>
</organism>
<dbReference type="AlphaFoldDB" id="A0A2P9ANX6"/>
<dbReference type="Proteomes" id="UP000245698">
    <property type="component" value="Unassembled WGS sequence"/>
</dbReference>
<evidence type="ECO:0000256" key="1">
    <source>
        <dbReference type="SAM" id="Phobius"/>
    </source>
</evidence>
<keyword evidence="1" id="KW-0812">Transmembrane</keyword>
<keyword evidence="1" id="KW-1133">Transmembrane helix</keyword>
<keyword evidence="1" id="KW-0472">Membrane</keyword>
<sequence>MIAAYAQDLRNRVIDAVEKEGMSRRAAARRFVNLISASISGLSALVGVDRIDPLS</sequence>